<keyword evidence="5" id="KW-0963">Cytoplasm</keyword>
<protein>
    <recommendedName>
        <fullName evidence="5 7">Adenylate kinase</fullName>
        <shortName evidence="5">AK</shortName>
        <ecNumber evidence="5 7">2.7.4.3</ecNumber>
    </recommendedName>
    <alternativeName>
        <fullName evidence="5">ATP-AMP transphosphorylase</fullName>
    </alternativeName>
    <alternativeName>
        <fullName evidence="5">ATP:AMP phosphotransferase</fullName>
    </alternativeName>
    <alternativeName>
        <fullName evidence="5">Adenylate monophosphate kinase</fullName>
    </alternativeName>
</protein>
<comment type="subcellular location">
    <subcellularLocation>
        <location evidence="5 7">Cytoplasm</location>
    </subcellularLocation>
</comment>
<keyword evidence="2 5" id="KW-0545">Nucleotide biosynthesis</keyword>
<evidence type="ECO:0000256" key="3">
    <source>
        <dbReference type="ARBA" id="ARBA00022741"/>
    </source>
</evidence>
<dbReference type="InterPro" id="IPR033690">
    <property type="entry name" value="Adenylat_kinase_CS"/>
</dbReference>
<evidence type="ECO:0000313" key="9">
    <source>
        <dbReference type="Proteomes" id="UP000323844"/>
    </source>
</evidence>
<feature type="binding site" evidence="5">
    <location>
        <begin position="88"/>
        <end position="90"/>
    </location>
    <ligand>
        <name>AMP</name>
        <dbReference type="ChEBI" id="CHEBI:456215"/>
    </ligand>
</feature>
<dbReference type="InterPro" id="IPR027417">
    <property type="entry name" value="P-loop_NTPase"/>
</dbReference>
<organism evidence="8 9">
    <name type="scientific">Candidatus Sneabacter namystus</name>
    <dbReference type="NCBI Taxonomy" id="2601646"/>
    <lineage>
        <taxon>Bacteria</taxon>
        <taxon>Pseudomonadati</taxon>
        <taxon>Pseudomonadota</taxon>
        <taxon>Alphaproteobacteria</taxon>
        <taxon>Rickettsiales</taxon>
        <taxon>Rickettsiaceae</taxon>
        <taxon>Rickettsieae</taxon>
        <taxon>Candidatus Sneabacter</taxon>
    </lineage>
</organism>
<evidence type="ECO:0000256" key="2">
    <source>
        <dbReference type="ARBA" id="ARBA00022727"/>
    </source>
</evidence>
<reference evidence="8 9" key="1">
    <citation type="submission" date="2019-08" db="EMBL/GenBank/DDBJ databases">
        <title>Highly reduced genomes of protist endosymbionts show evolutionary convergence.</title>
        <authorList>
            <person name="George E."/>
            <person name="Husnik F."/>
            <person name="Tashyreva D."/>
            <person name="Prokopchuk G."/>
            <person name="Horak A."/>
            <person name="Kwong W.K."/>
            <person name="Lukes J."/>
            <person name="Keeling P.J."/>
        </authorList>
    </citation>
    <scope>NUCLEOTIDE SEQUENCE [LARGE SCALE GENOMIC DNA]</scope>
    <source>
        <strain evidence="8">1621</strain>
    </source>
</reference>
<keyword evidence="9" id="KW-1185">Reference proteome</keyword>
<feature type="binding site" evidence="5">
    <location>
        <position position="124"/>
    </location>
    <ligand>
        <name>AMP</name>
        <dbReference type="ChEBI" id="CHEBI:456215"/>
    </ligand>
</feature>
<feature type="binding site" evidence="5">
    <location>
        <position position="67"/>
    </location>
    <ligand>
        <name>AMP</name>
        <dbReference type="ChEBI" id="CHEBI:456215"/>
    </ligand>
</feature>
<proteinExistence type="inferred from homology"/>
<comment type="domain">
    <text evidence="5">Consists of three domains, a large central CORE domain and two small peripheral domains, NMPbind and LID, which undergo movements during catalysis. The LID domain closes over the site of phosphoryl transfer upon ATP binding. Assembling and dissambling the active center during each catalytic cycle provides an effective means to prevent ATP hydrolysis.</text>
</comment>
<dbReference type="InterPro" id="IPR000850">
    <property type="entry name" value="Adenylat/UMP-CMP_kin"/>
</dbReference>
<feature type="binding site" evidence="5">
    <location>
        <begin position="42"/>
        <end position="47"/>
    </location>
    <ligand>
        <name>ATP</name>
        <dbReference type="ChEBI" id="CHEBI:30616"/>
    </ligand>
</feature>
<comment type="function">
    <text evidence="5">Catalyzes the reversible transfer of the terminal phosphate group between ATP and AMP. Plays an important role in cellular energy homeostasis and in adenine nucleotide metabolism.</text>
</comment>
<name>A0A5C0UIP3_9RICK</name>
<keyword evidence="3 5" id="KW-0547">Nucleotide-binding</keyword>
<evidence type="ECO:0000256" key="5">
    <source>
        <dbReference type="HAMAP-Rule" id="MF_00235"/>
    </source>
</evidence>
<dbReference type="RefSeq" id="WP_148952018.1">
    <property type="nucleotide sequence ID" value="NZ_CP043312.1"/>
</dbReference>
<dbReference type="SUPFAM" id="SSF52540">
    <property type="entry name" value="P-loop containing nucleoside triphosphate hydrolases"/>
    <property type="match status" value="1"/>
</dbReference>
<dbReference type="EMBL" id="CP043312">
    <property type="protein sequence ID" value="QEK39657.1"/>
    <property type="molecule type" value="Genomic_DNA"/>
</dbReference>
<dbReference type="AlphaFoldDB" id="A0A5C0UIP3"/>
<dbReference type="PRINTS" id="PR00094">
    <property type="entry name" value="ADENYLTKNASE"/>
</dbReference>
<dbReference type="PROSITE" id="PS00113">
    <property type="entry name" value="ADENYLATE_KINASE"/>
    <property type="match status" value="1"/>
</dbReference>
<evidence type="ECO:0000256" key="7">
    <source>
        <dbReference type="RuleBase" id="RU003331"/>
    </source>
</evidence>
<comment type="pathway">
    <text evidence="5">Purine metabolism; AMP biosynthesis via salvage pathway; AMP from ADP: step 1/1.</text>
</comment>
<comment type="catalytic activity">
    <reaction evidence="5 7">
        <text>AMP + ATP = 2 ADP</text>
        <dbReference type="Rhea" id="RHEA:12973"/>
        <dbReference type="ChEBI" id="CHEBI:30616"/>
        <dbReference type="ChEBI" id="CHEBI:456215"/>
        <dbReference type="ChEBI" id="CHEBI:456216"/>
        <dbReference type="EC" id="2.7.4.3"/>
    </reaction>
</comment>
<keyword evidence="5 7" id="KW-0067">ATP-binding</keyword>
<dbReference type="GO" id="GO:0005737">
    <property type="term" value="C:cytoplasm"/>
    <property type="evidence" value="ECO:0007669"/>
    <property type="project" value="UniProtKB-SubCell"/>
</dbReference>
<dbReference type="UniPathway" id="UPA00588">
    <property type="reaction ID" value="UER00649"/>
</dbReference>
<dbReference type="KEGG" id="snay:FZC37_01780"/>
<dbReference type="GO" id="GO:0004017">
    <property type="term" value="F:AMP kinase activity"/>
    <property type="evidence" value="ECO:0007669"/>
    <property type="project" value="UniProtKB-UniRule"/>
</dbReference>
<keyword evidence="4 5" id="KW-0418">Kinase</keyword>
<feature type="binding site" evidence="5">
    <location>
        <begin position="117"/>
        <end position="120"/>
    </location>
    <ligand>
        <name>AMP</name>
        <dbReference type="ChEBI" id="CHEBI:456215"/>
    </ligand>
</feature>
<dbReference type="CDD" id="cd01428">
    <property type="entry name" value="ADK"/>
    <property type="match status" value="1"/>
</dbReference>
<feature type="region of interest" description="NMP" evidence="5">
    <location>
        <begin position="61"/>
        <end position="90"/>
    </location>
</feature>
<feature type="binding site" evidence="5">
    <location>
        <position position="227"/>
    </location>
    <ligand>
        <name>ATP</name>
        <dbReference type="ChEBI" id="CHEBI:30616"/>
    </ligand>
</feature>
<dbReference type="EC" id="2.7.4.3" evidence="5 7"/>
<dbReference type="HAMAP" id="MF_00235">
    <property type="entry name" value="Adenylate_kinase_Adk"/>
    <property type="match status" value="1"/>
</dbReference>
<dbReference type="GO" id="GO:0005524">
    <property type="term" value="F:ATP binding"/>
    <property type="evidence" value="ECO:0007669"/>
    <property type="project" value="UniProtKB-UniRule"/>
</dbReference>
<gene>
    <name evidence="5" type="primary">adk</name>
    <name evidence="8" type="ORF">FZC37_01780</name>
</gene>
<dbReference type="GO" id="GO:0044209">
    <property type="term" value="P:AMP salvage"/>
    <property type="evidence" value="ECO:0007669"/>
    <property type="project" value="UniProtKB-UniRule"/>
</dbReference>
<feature type="binding site" evidence="5">
    <location>
        <position position="160"/>
    </location>
    <ligand>
        <name>ATP</name>
        <dbReference type="ChEBI" id="CHEBI:30616"/>
    </ligand>
</feature>
<dbReference type="Proteomes" id="UP000323844">
    <property type="component" value="Chromosome"/>
</dbReference>
<dbReference type="Gene3D" id="3.40.50.300">
    <property type="entry name" value="P-loop containing nucleotide triphosphate hydrolases"/>
    <property type="match status" value="1"/>
</dbReference>
<keyword evidence="1 5" id="KW-0808">Transferase</keyword>
<evidence type="ECO:0000313" key="8">
    <source>
        <dbReference type="EMBL" id="QEK39657.1"/>
    </source>
</evidence>
<evidence type="ECO:0000256" key="1">
    <source>
        <dbReference type="ARBA" id="ARBA00022679"/>
    </source>
</evidence>
<comment type="similarity">
    <text evidence="5 6">Belongs to the adenylate kinase family.</text>
</comment>
<sequence>MILLDIAKFKLIAFTCLCAMFCTISEAKNENATLVLLVGLPGSGKGTIGQLYEKHGWKHFSLGDELREALKNQNPIALKYERQIKDGAFLPDHVINDLIWSKILHQDNLQHKIILDGYPRNVSQAELFLKKLDETGMYNKTKVLFFDVGIMKSIDRICTRRVCTNCKKIDTSNVKICKNCFTPLSTRESDSMNKITTRFGNFIHNTLPSFFLLKDKCKHVYIIDANAKTKKVYFQIRKLLK</sequence>
<dbReference type="PANTHER" id="PTHR23359">
    <property type="entry name" value="NUCLEOTIDE KINASE"/>
    <property type="match status" value="1"/>
</dbReference>
<evidence type="ECO:0000256" key="6">
    <source>
        <dbReference type="RuleBase" id="RU003330"/>
    </source>
</evidence>
<evidence type="ECO:0000256" key="4">
    <source>
        <dbReference type="ARBA" id="ARBA00022777"/>
    </source>
</evidence>
<comment type="caution">
    <text evidence="5">Lacks conserved residue(s) required for the propagation of feature annotation.</text>
</comment>
<feature type="binding site" evidence="5">
    <location>
        <position position="198"/>
    </location>
    <ligand>
        <name>AMP</name>
        <dbReference type="ChEBI" id="CHEBI:456215"/>
    </ligand>
</feature>
<accession>A0A5C0UIP3</accession>
<comment type="subunit">
    <text evidence="5 7">Monomer.</text>
</comment>
<dbReference type="OrthoDB" id="9805030at2"/>
<dbReference type="Pfam" id="PF00406">
    <property type="entry name" value="ADK"/>
    <property type="match status" value="1"/>
</dbReference>
<feature type="binding site" evidence="5">
    <location>
        <position position="187"/>
    </location>
    <ligand>
        <name>AMP</name>
        <dbReference type="ChEBI" id="CHEBI:456215"/>
    </ligand>
</feature>